<keyword evidence="3" id="KW-1185">Reference proteome</keyword>
<reference evidence="2" key="1">
    <citation type="submission" date="2014-11" db="EMBL/GenBank/DDBJ databases">
        <title>Gammaherpesviruses are widespread among seal species in Canada.</title>
        <authorList>
            <person name="Bellehumeur C."/>
            <person name="Nielsen O."/>
            <person name="Measures L."/>
            <person name="Harwood L."/>
            <person name="Boyle B."/>
            <person name="Gagnon C.A."/>
        </authorList>
    </citation>
    <scope>NUCLEOTIDE SEQUENCE [LARGE SCALE GENOMIC DNA]</scope>
    <source>
        <strain evidence="2">FMV04-1493874</strain>
    </source>
</reference>
<dbReference type="EMBL" id="KP136799">
    <property type="protein sequence ID" value="AJG42969.1"/>
    <property type="molecule type" value="Genomic_DNA"/>
</dbReference>
<feature type="compositionally biased region" description="Polar residues" evidence="1">
    <location>
        <begin position="197"/>
        <end position="215"/>
    </location>
</feature>
<evidence type="ECO:0000256" key="1">
    <source>
        <dbReference type="SAM" id="MobiDB-lite"/>
    </source>
</evidence>
<evidence type="ECO:0000313" key="3">
    <source>
        <dbReference type="Proteomes" id="UP000296355"/>
    </source>
</evidence>
<protein>
    <submittedName>
        <fullName evidence="2">EBV BKRF4-like protein</fullName>
    </submittedName>
</protein>
<feature type="compositionally biased region" description="Acidic residues" evidence="1">
    <location>
        <begin position="53"/>
        <end position="68"/>
    </location>
</feature>
<feature type="compositionally biased region" description="Low complexity" evidence="1">
    <location>
        <begin position="276"/>
        <end position="287"/>
    </location>
</feature>
<organism evidence="2 3">
    <name type="scientific">phocid gammaherpesvirus 3</name>
    <dbReference type="NCBI Taxonomy" id="2560643"/>
    <lineage>
        <taxon>Viruses</taxon>
        <taxon>Duplodnaviria</taxon>
        <taxon>Heunggongvirae</taxon>
        <taxon>Peploviricota</taxon>
        <taxon>Herviviricetes</taxon>
        <taxon>Herpesvirales</taxon>
        <taxon>Orthoherpesviridae</taxon>
        <taxon>Gammaherpesvirinae</taxon>
        <taxon>Percavirus</taxon>
        <taxon>Percavirus phocidgamma3</taxon>
    </lineage>
</organism>
<feature type="compositionally biased region" description="Low complexity" evidence="1">
    <location>
        <begin position="297"/>
        <end position="311"/>
    </location>
</feature>
<sequence>MSKRNTSKSQHDSDSESDASGDGAPMLPIPGAPRRKKTTHFLFPTPKPKIDSDFDSDLSDDVFEPPEDESNKTTTKSTSSSDEESESETSYSSTEESTDTDGGNGVESFFDLEAKVVTRKTTLEQPNWDSTDYSSSDEEPVPGPSRMCRKSTCSAGGVKQPNTSDSEDTPNLIDSDTESDPELAPVALAIKRKARSQVLTKTEQSVGGIKSSNTRDNTDVIILSDSDSSSEKTRRRKPKPKGKKSKHGLAGCVIVISSDSEDDEQPGTSKGQKRILSSTSSGFSLTSCIKRKKRKPLSSSSTSTSRSRQSSAPQEQSAMNSSPASSREGELGAHVMSKTPPISGNSDYNWPWKD</sequence>
<proteinExistence type="predicted"/>
<feature type="region of interest" description="Disordered" evidence="1">
    <location>
        <begin position="1"/>
        <end position="354"/>
    </location>
</feature>
<evidence type="ECO:0000313" key="2">
    <source>
        <dbReference type="EMBL" id="AJG42969.1"/>
    </source>
</evidence>
<dbReference type="Proteomes" id="UP000296355">
    <property type="component" value="Segment"/>
</dbReference>
<dbReference type="GeneID" id="65099490"/>
<dbReference type="KEGG" id="vg:65099490"/>
<dbReference type="RefSeq" id="YP_010084500.1">
    <property type="nucleotide sequence ID" value="NC_055139.1"/>
</dbReference>
<feature type="compositionally biased region" description="Polar residues" evidence="1">
    <location>
        <begin position="119"/>
        <end position="134"/>
    </location>
</feature>
<name>A0A0R5YD79_9GAMA</name>
<accession>A0A0R5YD79</accession>
<feature type="compositionally biased region" description="Polar residues" evidence="1">
    <location>
        <begin position="312"/>
        <end position="325"/>
    </location>
</feature>
<feature type="compositionally biased region" description="Basic residues" evidence="1">
    <location>
        <begin position="233"/>
        <end position="247"/>
    </location>
</feature>